<proteinExistence type="predicted"/>
<gene>
    <name evidence="7" type="ORF">K040078D81_54310</name>
</gene>
<dbReference type="PANTHER" id="PTHR34220:SF7">
    <property type="entry name" value="SENSOR HISTIDINE KINASE YPDA"/>
    <property type="match status" value="1"/>
</dbReference>
<dbReference type="Gene3D" id="6.10.340.10">
    <property type="match status" value="1"/>
</dbReference>
<feature type="domain" description="HAMP" evidence="6">
    <location>
        <begin position="327"/>
        <end position="379"/>
    </location>
</feature>
<evidence type="ECO:0000256" key="1">
    <source>
        <dbReference type="ARBA" id="ARBA00004370"/>
    </source>
</evidence>
<dbReference type="InterPro" id="IPR010559">
    <property type="entry name" value="Sig_transdc_His_kin_internal"/>
</dbReference>
<evidence type="ECO:0000256" key="5">
    <source>
        <dbReference type="SAM" id="Phobius"/>
    </source>
</evidence>
<dbReference type="SUPFAM" id="SSF158472">
    <property type="entry name" value="HAMP domain-like"/>
    <property type="match status" value="1"/>
</dbReference>
<dbReference type="CDD" id="cd06225">
    <property type="entry name" value="HAMP"/>
    <property type="match status" value="1"/>
</dbReference>
<dbReference type="InterPro" id="IPR050640">
    <property type="entry name" value="Bact_2-comp_sensor_kinase"/>
</dbReference>
<dbReference type="Gene3D" id="3.30.565.10">
    <property type="entry name" value="Histidine kinase-like ATPase, C-terminal domain"/>
    <property type="match status" value="1"/>
</dbReference>
<keyword evidence="8" id="KW-1185">Reference proteome</keyword>
<dbReference type="Proteomes" id="UP001600943">
    <property type="component" value="Unassembled WGS sequence"/>
</dbReference>
<dbReference type="Pfam" id="PF00672">
    <property type="entry name" value="HAMP"/>
    <property type="match status" value="1"/>
</dbReference>
<dbReference type="SMART" id="SM00304">
    <property type="entry name" value="HAMP"/>
    <property type="match status" value="1"/>
</dbReference>
<feature type="transmembrane region" description="Helical" evidence="5">
    <location>
        <begin position="303"/>
        <end position="325"/>
    </location>
</feature>
<evidence type="ECO:0000313" key="8">
    <source>
        <dbReference type="Proteomes" id="UP001600943"/>
    </source>
</evidence>
<evidence type="ECO:0000256" key="2">
    <source>
        <dbReference type="ARBA" id="ARBA00022553"/>
    </source>
</evidence>
<dbReference type="Pfam" id="PF06580">
    <property type="entry name" value="His_kinase"/>
    <property type="match status" value="1"/>
</dbReference>
<dbReference type="SMART" id="SM00387">
    <property type="entry name" value="HATPase_c"/>
    <property type="match status" value="1"/>
</dbReference>
<dbReference type="InterPro" id="IPR003594">
    <property type="entry name" value="HATPase_dom"/>
</dbReference>
<accession>A0ABQ0BIN5</accession>
<keyword evidence="4" id="KW-0418">Kinase</keyword>
<organism evidence="7 8">
    <name type="scientific">Blautia hominis</name>
    <dbReference type="NCBI Taxonomy" id="2025493"/>
    <lineage>
        <taxon>Bacteria</taxon>
        <taxon>Bacillati</taxon>
        <taxon>Bacillota</taxon>
        <taxon>Clostridia</taxon>
        <taxon>Lachnospirales</taxon>
        <taxon>Lachnospiraceae</taxon>
        <taxon>Blautia</taxon>
    </lineage>
</organism>
<keyword evidence="5" id="KW-0472">Membrane</keyword>
<feature type="transmembrane region" description="Helical" evidence="5">
    <location>
        <begin position="21"/>
        <end position="41"/>
    </location>
</feature>
<sequence>MNRIKHSVFHVFSTFPIKHRLLITYLFLSGFILVITAIAFYNTAKNALVEHATLSSQQQLAIITNNLSEKIGHISDYAITLSINSDIGETLKENPTVPENALSRFFVNSDLTKQAQRIIGLHKNISNWDILDTENKWYHSSTEITEELTPFLSPEFLQVLKTDPSFHFLGPYTIDGTPTFAALKPVTDIDTTKYLGTVVLLIKESSISSAFRDLPDSDLRNFYITNSNNTILSSSTSDGIYESFVSYTGISMQEMQKLEDTNIATAYIHGTETLLIRKEYPGLDWYVVNLIPLQNLTMEHKTVLQTIVLICVLLFILSLFFSMLCTRTVTAPIQRLASKMETASMGNLDISASYHSNDELAVLYKQFNLMMQRIQTLIDHVYEEQSAKQEMEIRLLQSQINPHFLYNTLSTIKSLIELEMNDTAVKAVAAMSVFYRNSLSKGRFIIPLKQELELTEQYLYIQSLRYMEYVDYEFNLTATFPTEQIDIPKLTLQPIVENIFVHALSTEKCHINVSLTEDDSTVSIIITDNGTGIPSDKLEELRTSVNSGNVDGKSFGLPSIHHRITLLYGKNYGLTISSQEKKFTAVTVTLPKGGIKNENPDDH</sequence>
<reference evidence="7 8" key="1">
    <citation type="submission" date="2024-04" db="EMBL/GenBank/DDBJ databases">
        <title>Defined microbial consortia suppress multidrug-resistant proinflammatory Enterobacteriaceae via ecological control.</title>
        <authorList>
            <person name="Furuichi M."/>
            <person name="Kawaguchi T."/>
            <person name="Pust M."/>
            <person name="Yasuma K."/>
            <person name="Plichta D."/>
            <person name="Hasegawa N."/>
            <person name="Ohya T."/>
            <person name="Bhattarai S."/>
            <person name="Sasajima S."/>
            <person name="Aoto Y."/>
            <person name="Tuganbaev T."/>
            <person name="Yaginuma M."/>
            <person name="Ueda M."/>
            <person name="Okahashi N."/>
            <person name="Amafuji K."/>
            <person name="Kiridooshi Y."/>
            <person name="Sugita K."/>
            <person name="Strazar M."/>
            <person name="Skelly A."/>
            <person name="Suda W."/>
            <person name="Hattori M."/>
            <person name="Nakamoto N."/>
            <person name="Caballero S."/>
            <person name="Norman J."/>
            <person name="Olle B."/>
            <person name="Tanoue T."/>
            <person name="Arita M."/>
            <person name="Bucci V."/>
            <person name="Atarashi K."/>
            <person name="Xavier R."/>
            <person name="Honda K."/>
        </authorList>
    </citation>
    <scope>NUCLEOTIDE SEQUENCE [LARGE SCALE GENOMIC DNA]</scope>
    <source>
        <strain evidence="8">k04-0078-D8-1</strain>
    </source>
</reference>
<dbReference type="SUPFAM" id="SSF55874">
    <property type="entry name" value="ATPase domain of HSP90 chaperone/DNA topoisomerase II/histidine kinase"/>
    <property type="match status" value="1"/>
</dbReference>
<keyword evidence="3" id="KW-0808">Transferase</keyword>
<keyword evidence="5" id="KW-1133">Transmembrane helix</keyword>
<evidence type="ECO:0000259" key="6">
    <source>
        <dbReference type="PROSITE" id="PS50885"/>
    </source>
</evidence>
<protein>
    <recommendedName>
        <fullName evidence="6">HAMP domain-containing protein</fullName>
    </recommendedName>
</protein>
<name>A0ABQ0BIN5_9FIRM</name>
<comment type="caution">
    <text evidence="7">The sequence shown here is derived from an EMBL/GenBank/DDBJ whole genome shotgun (WGS) entry which is preliminary data.</text>
</comment>
<comment type="subcellular location">
    <subcellularLocation>
        <location evidence="1">Membrane</location>
    </subcellularLocation>
</comment>
<dbReference type="InterPro" id="IPR036890">
    <property type="entry name" value="HATPase_C_sf"/>
</dbReference>
<dbReference type="Pfam" id="PF02518">
    <property type="entry name" value="HATPase_c"/>
    <property type="match status" value="1"/>
</dbReference>
<dbReference type="EMBL" id="BAABYW010000002">
    <property type="protein sequence ID" value="GAA6411314.1"/>
    <property type="molecule type" value="Genomic_DNA"/>
</dbReference>
<keyword evidence="2" id="KW-0597">Phosphoprotein</keyword>
<dbReference type="InterPro" id="IPR003660">
    <property type="entry name" value="HAMP_dom"/>
</dbReference>
<dbReference type="PANTHER" id="PTHR34220">
    <property type="entry name" value="SENSOR HISTIDINE KINASE YPDA"/>
    <property type="match status" value="1"/>
</dbReference>
<keyword evidence="5" id="KW-0812">Transmembrane</keyword>
<dbReference type="RefSeq" id="WP_095174844.1">
    <property type="nucleotide sequence ID" value="NZ_BAABYW010000002.1"/>
</dbReference>
<dbReference type="PROSITE" id="PS50885">
    <property type="entry name" value="HAMP"/>
    <property type="match status" value="1"/>
</dbReference>
<evidence type="ECO:0000256" key="3">
    <source>
        <dbReference type="ARBA" id="ARBA00022679"/>
    </source>
</evidence>
<evidence type="ECO:0000256" key="4">
    <source>
        <dbReference type="ARBA" id="ARBA00022777"/>
    </source>
</evidence>
<evidence type="ECO:0000313" key="7">
    <source>
        <dbReference type="EMBL" id="GAA6411314.1"/>
    </source>
</evidence>